<organism evidence="1 2">
    <name type="scientific">Candidatus Gottesmanbacteria bacterium RIFCSPHIGHO2_01_FULL_40_15</name>
    <dbReference type="NCBI Taxonomy" id="1798376"/>
    <lineage>
        <taxon>Bacteria</taxon>
        <taxon>Candidatus Gottesmaniibacteriota</taxon>
    </lineage>
</organism>
<accession>A0A1F5Z7Q3</accession>
<dbReference type="AlphaFoldDB" id="A0A1F5Z7Q3"/>
<evidence type="ECO:0000313" key="2">
    <source>
        <dbReference type="Proteomes" id="UP000177354"/>
    </source>
</evidence>
<protein>
    <submittedName>
        <fullName evidence="1">Uncharacterized protein</fullName>
    </submittedName>
</protein>
<proteinExistence type="predicted"/>
<gene>
    <name evidence="1" type="ORF">A2777_02130</name>
</gene>
<name>A0A1F5Z7Q3_9BACT</name>
<reference evidence="1 2" key="1">
    <citation type="journal article" date="2016" name="Nat. Commun.">
        <title>Thousands of microbial genomes shed light on interconnected biogeochemical processes in an aquifer system.</title>
        <authorList>
            <person name="Anantharaman K."/>
            <person name="Brown C.T."/>
            <person name="Hug L.A."/>
            <person name="Sharon I."/>
            <person name="Castelle C.J."/>
            <person name="Probst A.J."/>
            <person name="Thomas B.C."/>
            <person name="Singh A."/>
            <person name="Wilkins M.J."/>
            <person name="Karaoz U."/>
            <person name="Brodie E.L."/>
            <person name="Williams K.H."/>
            <person name="Hubbard S.S."/>
            <person name="Banfield J.F."/>
        </authorList>
    </citation>
    <scope>NUCLEOTIDE SEQUENCE [LARGE SCALE GENOMIC DNA]</scope>
</reference>
<comment type="caution">
    <text evidence="1">The sequence shown here is derived from an EMBL/GenBank/DDBJ whole genome shotgun (WGS) entry which is preliminary data.</text>
</comment>
<dbReference type="EMBL" id="MFJF01000005">
    <property type="protein sequence ID" value="OGG08162.1"/>
    <property type="molecule type" value="Genomic_DNA"/>
</dbReference>
<sequence length="127" mass="14338">MKRIIYCLGNPLIQKDSLPLKLMPHLKAILPSYNFEVFDPTEVSDISDNSIFLDTVTGINKVKIFTGLKYFLLSPRNSVHDYDLPLLLGLMLKLGKIKKFKIIGVPANYSFEEAYESVKGCLKDNGI</sequence>
<dbReference type="Proteomes" id="UP000177354">
    <property type="component" value="Unassembled WGS sequence"/>
</dbReference>
<evidence type="ECO:0000313" key="1">
    <source>
        <dbReference type="EMBL" id="OGG08162.1"/>
    </source>
</evidence>